<feature type="transmembrane region" description="Helical" evidence="1">
    <location>
        <begin position="12"/>
        <end position="31"/>
    </location>
</feature>
<accession>A0A1G2CNC9</accession>
<evidence type="ECO:0000313" key="2">
    <source>
        <dbReference type="EMBL" id="OGZ02747.1"/>
    </source>
</evidence>
<protein>
    <recommendedName>
        <fullName evidence="4">Dockerin domain-containing protein</fullName>
    </recommendedName>
</protein>
<reference evidence="2 3" key="1">
    <citation type="journal article" date="2016" name="Nat. Commun.">
        <title>Thousands of microbial genomes shed light on interconnected biogeochemical processes in an aquifer system.</title>
        <authorList>
            <person name="Anantharaman K."/>
            <person name="Brown C.T."/>
            <person name="Hug L.A."/>
            <person name="Sharon I."/>
            <person name="Castelle C.J."/>
            <person name="Probst A.J."/>
            <person name="Thomas B.C."/>
            <person name="Singh A."/>
            <person name="Wilkins M.J."/>
            <person name="Karaoz U."/>
            <person name="Brodie E.L."/>
            <person name="Williams K.H."/>
            <person name="Hubbard S.S."/>
            <person name="Banfield J.F."/>
        </authorList>
    </citation>
    <scope>NUCLEOTIDE SEQUENCE [LARGE SCALE GENOMIC DNA]</scope>
</reference>
<evidence type="ECO:0000256" key="1">
    <source>
        <dbReference type="SAM" id="Phobius"/>
    </source>
</evidence>
<evidence type="ECO:0008006" key="4">
    <source>
        <dbReference type="Google" id="ProtNLM"/>
    </source>
</evidence>
<dbReference type="InterPro" id="IPR036439">
    <property type="entry name" value="Dockerin_dom_sf"/>
</dbReference>
<evidence type="ECO:0000313" key="3">
    <source>
        <dbReference type="Proteomes" id="UP000179281"/>
    </source>
</evidence>
<dbReference type="AlphaFoldDB" id="A0A1G2CNC9"/>
<dbReference type="Gene3D" id="1.10.1330.10">
    <property type="entry name" value="Dockerin domain"/>
    <property type="match status" value="1"/>
</dbReference>
<name>A0A1G2CNC9_9BACT</name>
<dbReference type="GO" id="GO:0000272">
    <property type="term" value="P:polysaccharide catabolic process"/>
    <property type="evidence" value="ECO:0007669"/>
    <property type="project" value="InterPro"/>
</dbReference>
<dbReference type="Proteomes" id="UP000179281">
    <property type="component" value="Unassembled WGS sequence"/>
</dbReference>
<gene>
    <name evidence="2" type="ORF">A3G64_00010</name>
</gene>
<keyword evidence="1" id="KW-0812">Transmembrane</keyword>
<dbReference type="EMBL" id="MHLD01000008">
    <property type="protein sequence ID" value="OGZ02747.1"/>
    <property type="molecule type" value="Genomic_DNA"/>
</dbReference>
<keyword evidence="1" id="KW-1133">Transmembrane helix</keyword>
<dbReference type="InterPro" id="IPR018247">
    <property type="entry name" value="EF_Hand_1_Ca_BS"/>
</dbReference>
<dbReference type="STRING" id="1798653.A3G64_00010"/>
<dbReference type="SUPFAM" id="SSF63446">
    <property type="entry name" value="Type I dockerin domain"/>
    <property type="match status" value="1"/>
</dbReference>
<comment type="caution">
    <text evidence="2">The sequence shown here is derived from an EMBL/GenBank/DDBJ whole genome shotgun (WGS) entry which is preliminary data.</text>
</comment>
<sequence length="194" mass="20225">MDSPQGITVKNATKTLVGVACVALITAWHIMFLPASAQVSVTAKVPGVCGNGIVEIDEQCDPGPPEELGGATCVSRGFAGGTLTCNADCAFDTSQCTPVPPPAPPPSSGGGNQKFVFFPLPLPLPLPTVVVPPPAVSPDLNRDGKVDVQDLSILLFWFGKTGSDALRHDLNGDENVDIADVSVLFYHWTDRSAS</sequence>
<keyword evidence="1" id="KW-0472">Membrane</keyword>
<organism evidence="2 3">
    <name type="scientific">Candidatus Liptonbacteria bacterium RIFCSPLOWO2_12_FULL_60_15</name>
    <dbReference type="NCBI Taxonomy" id="1798653"/>
    <lineage>
        <taxon>Bacteria</taxon>
        <taxon>Candidatus Liptoniibacteriota</taxon>
    </lineage>
</organism>
<proteinExistence type="predicted"/>
<dbReference type="PROSITE" id="PS00018">
    <property type="entry name" value="EF_HAND_1"/>
    <property type="match status" value="1"/>
</dbReference>